<evidence type="ECO:0000256" key="5">
    <source>
        <dbReference type="ARBA" id="ARBA00041770"/>
    </source>
</evidence>
<accession>A0A2X0LJB0</accession>
<sequence length="268" mass="29906">MSSIAIRTSLPSLYLVVIQPKHSFHRGFSLLSSTATSAPYARSRSGFPSPILKRSKSVMTTRQSPTAITPLSQSSDTLLLLETLAFSARAHEKQKRKNKQGTPYIQHPLDVARRIAAPPSSLAPSPDVKILQAAILHDTIEDTDVTPEDLERHFGREVMEIVMECTDDGTLSKAERKQTQIDRAPSRSFRAKQVKLADKWSNLTDLTIDVPVGWTAQRVQEYFVWGKKVVDGCKGANPGMEAELDELFKSGTFKHEGREYKCHPTYRG</sequence>
<dbReference type="OrthoDB" id="430679at2759"/>
<dbReference type="EMBL" id="FMWP01000014">
    <property type="protein sequence ID" value="SCZ90933.1"/>
    <property type="molecule type" value="Genomic_DNA"/>
</dbReference>
<gene>
    <name evidence="6" type="ORF">BZ3500_MVSOF-1268-A1-R1_CHR1-3G02396</name>
</gene>
<dbReference type="PANTHER" id="PTHR46246:SF1">
    <property type="entry name" value="GUANOSINE-3',5'-BIS(DIPHOSPHATE) 3'-PYROPHOSPHOHYDROLASE MESH1"/>
    <property type="match status" value="1"/>
</dbReference>
<reference evidence="7" key="1">
    <citation type="submission" date="2016-10" db="EMBL/GenBank/DDBJ databases">
        <authorList>
            <person name="Jeantristanb JTB J.-T."/>
            <person name="Ricardo R."/>
        </authorList>
    </citation>
    <scope>NUCLEOTIDE SEQUENCE [LARGE SCALE GENOMIC DNA]</scope>
</reference>
<organism evidence="6 7">
    <name type="scientific">Microbotryum saponariae</name>
    <dbReference type="NCBI Taxonomy" id="289078"/>
    <lineage>
        <taxon>Eukaryota</taxon>
        <taxon>Fungi</taxon>
        <taxon>Dikarya</taxon>
        <taxon>Basidiomycota</taxon>
        <taxon>Pucciniomycotina</taxon>
        <taxon>Microbotryomycetes</taxon>
        <taxon>Microbotryales</taxon>
        <taxon>Microbotryaceae</taxon>
        <taxon>Microbotryum</taxon>
    </lineage>
</organism>
<evidence type="ECO:0000256" key="2">
    <source>
        <dbReference type="ARBA" id="ARBA00038354"/>
    </source>
</evidence>
<protein>
    <recommendedName>
        <fullName evidence="3">Guanosine-3',5'-bis(diphosphate) 3'-pyrophosphohydrolase MESH1</fullName>
    </recommendedName>
    <alternativeName>
        <fullName evidence="4">Metazoan SpoT homolog 1</fullName>
    </alternativeName>
    <alternativeName>
        <fullName evidence="5">Penta-phosphate guanosine-3'-pyrophosphohydrolase</fullName>
    </alternativeName>
</protein>
<dbReference type="InterPro" id="IPR052194">
    <property type="entry name" value="MESH1"/>
</dbReference>
<evidence type="ECO:0000256" key="3">
    <source>
        <dbReference type="ARBA" id="ARBA00040793"/>
    </source>
</evidence>
<dbReference type="AlphaFoldDB" id="A0A2X0LJB0"/>
<comment type="similarity">
    <text evidence="2">Belongs to the MESH1 family.</text>
</comment>
<evidence type="ECO:0000313" key="6">
    <source>
        <dbReference type="EMBL" id="SCZ90933.1"/>
    </source>
</evidence>
<comment type="function">
    <text evidence="1">ppGpp hydrolyzing enzyme involved in starvation response.</text>
</comment>
<keyword evidence="7" id="KW-1185">Reference proteome</keyword>
<dbReference type="GO" id="GO:0008893">
    <property type="term" value="F:guanosine-3',5'-bis(diphosphate) 3'-diphosphatase activity"/>
    <property type="evidence" value="ECO:0007669"/>
    <property type="project" value="TreeGrafter"/>
</dbReference>
<name>A0A2X0LJB0_9BASI</name>
<dbReference type="Gene3D" id="1.10.3210.10">
    <property type="entry name" value="Hypothetical protein af1432"/>
    <property type="match status" value="1"/>
</dbReference>
<dbReference type="PANTHER" id="PTHR46246">
    <property type="entry name" value="GUANOSINE-3',5'-BIS(DIPHOSPHATE) 3'-PYROPHOSPHOHYDROLASE MESH1"/>
    <property type="match status" value="1"/>
</dbReference>
<dbReference type="Pfam" id="PF13328">
    <property type="entry name" value="HD_4"/>
    <property type="match status" value="1"/>
</dbReference>
<proteinExistence type="inferred from homology"/>
<evidence type="ECO:0000256" key="4">
    <source>
        <dbReference type="ARBA" id="ARBA00041464"/>
    </source>
</evidence>
<dbReference type="InterPro" id="IPR003607">
    <property type="entry name" value="HD/PDEase_dom"/>
</dbReference>
<evidence type="ECO:0000256" key="1">
    <source>
        <dbReference type="ARBA" id="ARBA00037781"/>
    </source>
</evidence>
<dbReference type="STRING" id="289078.A0A2X0LJB0"/>
<dbReference type="CDD" id="cd00077">
    <property type="entry name" value="HDc"/>
    <property type="match status" value="1"/>
</dbReference>
<evidence type="ECO:0000313" key="7">
    <source>
        <dbReference type="Proteomes" id="UP000249723"/>
    </source>
</evidence>
<dbReference type="SUPFAM" id="SSF109604">
    <property type="entry name" value="HD-domain/PDEase-like"/>
    <property type="match status" value="1"/>
</dbReference>
<dbReference type="Proteomes" id="UP000249723">
    <property type="component" value="Unassembled WGS sequence"/>
</dbReference>